<dbReference type="AlphaFoldDB" id="A0AAD7T6C4"/>
<evidence type="ECO:0000256" key="1">
    <source>
        <dbReference type="SAM" id="MobiDB-lite"/>
    </source>
</evidence>
<proteinExistence type="predicted"/>
<feature type="region of interest" description="Disordered" evidence="1">
    <location>
        <begin position="77"/>
        <end position="102"/>
    </location>
</feature>
<comment type="caution">
    <text evidence="2">The sequence shown here is derived from an EMBL/GenBank/DDBJ whole genome shotgun (WGS) entry which is preliminary data.</text>
</comment>
<accession>A0AAD7T6C4</accession>
<evidence type="ECO:0000313" key="3">
    <source>
        <dbReference type="Proteomes" id="UP001221898"/>
    </source>
</evidence>
<sequence>MRMDAIGLLWEVSKPAFVFIRSSYLVQKVRMLLDAPNKLLQGEDTDLLTGLELVVSATECVSKLCCETKFTELWNRVTDANDTTPAPSKRRRKKNEHGPVCG</sequence>
<reference evidence="2" key="1">
    <citation type="journal article" date="2023" name="Science">
        <title>Genome structures resolve the early diversification of teleost fishes.</title>
        <authorList>
            <person name="Parey E."/>
            <person name="Louis A."/>
            <person name="Montfort J."/>
            <person name="Bouchez O."/>
            <person name="Roques C."/>
            <person name="Iampietro C."/>
            <person name="Lluch J."/>
            <person name="Castinel A."/>
            <person name="Donnadieu C."/>
            <person name="Desvignes T."/>
            <person name="Floi Bucao C."/>
            <person name="Jouanno E."/>
            <person name="Wen M."/>
            <person name="Mejri S."/>
            <person name="Dirks R."/>
            <person name="Jansen H."/>
            <person name="Henkel C."/>
            <person name="Chen W.J."/>
            <person name="Zahm M."/>
            <person name="Cabau C."/>
            <person name="Klopp C."/>
            <person name="Thompson A.W."/>
            <person name="Robinson-Rechavi M."/>
            <person name="Braasch I."/>
            <person name="Lecointre G."/>
            <person name="Bobe J."/>
            <person name="Postlethwait J.H."/>
            <person name="Berthelot C."/>
            <person name="Roest Crollius H."/>
            <person name="Guiguen Y."/>
        </authorList>
    </citation>
    <scope>NUCLEOTIDE SEQUENCE</scope>
    <source>
        <strain evidence="2">NC1722</strain>
    </source>
</reference>
<dbReference type="EMBL" id="JAINUG010000010">
    <property type="protein sequence ID" value="KAJ8415150.1"/>
    <property type="molecule type" value="Genomic_DNA"/>
</dbReference>
<evidence type="ECO:0000313" key="2">
    <source>
        <dbReference type="EMBL" id="KAJ8415150.1"/>
    </source>
</evidence>
<organism evidence="2 3">
    <name type="scientific">Aldrovandia affinis</name>
    <dbReference type="NCBI Taxonomy" id="143900"/>
    <lineage>
        <taxon>Eukaryota</taxon>
        <taxon>Metazoa</taxon>
        <taxon>Chordata</taxon>
        <taxon>Craniata</taxon>
        <taxon>Vertebrata</taxon>
        <taxon>Euteleostomi</taxon>
        <taxon>Actinopterygii</taxon>
        <taxon>Neopterygii</taxon>
        <taxon>Teleostei</taxon>
        <taxon>Notacanthiformes</taxon>
        <taxon>Halosauridae</taxon>
        <taxon>Aldrovandia</taxon>
    </lineage>
</organism>
<dbReference type="Proteomes" id="UP001221898">
    <property type="component" value="Unassembled WGS sequence"/>
</dbReference>
<name>A0AAD7T6C4_9TELE</name>
<keyword evidence="3" id="KW-1185">Reference proteome</keyword>
<gene>
    <name evidence="2" type="ORF">AAFF_G00008480</name>
</gene>
<protein>
    <submittedName>
        <fullName evidence="2">Uncharacterized protein</fullName>
    </submittedName>
</protein>